<evidence type="ECO:0000259" key="2">
    <source>
        <dbReference type="Pfam" id="PF13640"/>
    </source>
</evidence>
<dbReference type="Pfam" id="PF08238">
    <property type="entry name" value="Sel1"/>
    <property type="match status" value="8"/>
</dbReference>
<proteinExistence type="predicted"/>
<comment type="caution">
    <text evidence="3">The sequence shown here is derived from an EMBL/GenBank/DDBJ whole genome shotgun (WGS) entry which is preliminary data.</text>
</comment>
<feature type="compositionally biased region" description="Acidic residues" evidence="1">
    <location>
        <begin position="479"/>
        <end position="500"/>
    </location>
</feature>
<feature type="domain" description="Prolyl 4-hydroxylase alpha subunit Fe(2+) 2OG dioxygenase" evidence="2">
    <location>
        <begin position="653"/>
        <end position="745"/>
    </location>
</feature>
<evidence type="ECO:0000256" key="1">
    <source>
        <dbReference type="SAM" id="MobiDB-lite"/>
    </source>
</evidence>
<dbReference type="Gene3D" id="2.60.120.620">
    <property type="entry name" value="q2cbj1_9rhob like domain"/>
    <property type="match status" value="1"/>
</dbReference>
<dbReference type="InterPro" id="IPR044862">
    <property type="entry name" value="Pro_4_hyd_alph_FE2OG_OXY"/>
</dbReference>
<dbReference type="InterPro" id="IPR006597">
    <property type="entry name" value="Sel1-like"/>
</dbReference>
<dbReference type="SMART" id="SM00671">
    <property type="entry name" value="SEL1"/>
    <property type="match status" value="6"/>
</dbReference>
<dbReference type="EMBL" id="MCGO01000036">
    <property type="protein sequence ID" value="ORY40265.1"/>
    <property type="molecule type" value="Genomic_DNA"/>
</dbReference>
<accession>A0A1Y2C1S4</accession>
<dbReference type="InterPro" id="IPR011990">
    <property type="entry name" value="TPR-like_helical_dom_sf"/>
</dbReference>
<feature type="region of interest" description="Disordered" evidence="1">
    <location>
        <begin position="472"/>
        <end position="500"/>
    </location>
</feature>
<reference evidence="3 4" key="1">
    <citation type="submission" date="2016-07" db="EMBL/GenBank/DDBJ databases">
        <title>Pervasive Adenine N6-methylation of Active Genes in Fungi.</title>
        <authorList>
            <consortium name="DOE Joint Genome Institute"/>
            <person name="Mondo S.J."/>
            <person name="Dannebaum R.O."/>
            <person name="Kuo R.C."/>
            <person name="Labutti K."/>
            <person name="Haridas S."/>
            <person name="Kuo A."/>
            <person name="Salamov A."/>
            <person name="Ahrendt S.R."/>
            <person name="Lipzen A."/>
            <person name="Sullivan W."/>
            <person name="Andreopoulos W.B."/>
            <person name="Clum A."/>
            <person name="Lindquist E."/>
            <person name="Daum C."/>
            <person name="Ramamoorthy G.K."/>
            <person name="Gryganskyi A."/>
            <person name="Culley D."/>
            <person name="Magnuson J.K."/>
            <person name="James T.Y."/>
            <person name="O'Malley M.A."/>
            <person name="Stajich J.E."/>
            <person name="Spatafora J.W."/>
            <person name="Visel A."/>
            <person name="Grigoriev I.V."/>
        </authorList>
    </citation>
    <scope>NUCLEOTIDE SEQUENCE [LARGE SCALE GENOMIC DNA]</scope>
    <source>
        <strain evidence="3 4">JEL800</strain>
    </source>
</reference>
<gene>
    <name evidence="3" type="ORF">BCR33DRAFT_373634</name>
</gene>
<keyword evidence="4" id="KW-1185">Reference proteome</keyword>
<dbReference type="STRING" id="329046.A0A1Y2C1S4"/>
<dbReference type="PANTHER" id="PTHR33099">
    <property type="entry name" value="FE2OG DIOXYGENASE DOMAIN-CONTAINING PROTEIN"/>
    <property type="match status" value="1"/>
</dbReference>
<dbReference type="SUPFAM" id="SSF81901">
    <property type="entry name" value="HCP-like"/>
    <property type="match status" value="2"/>
</dbReference>
<dbReference type="AlphaFoldDB" id="A0A1Y2C1S4"/>
<dbReference type="OrthoDB" id="2157756at2759"/>
<evidence type="ECO:0000313" key="3">
    <source>
        <dbReference type="EMBL" id="ORY40265.1"/>
    </source>
</evidence>
<dbReference type="Gene3D" id="1.25.40.10">
    <property type="entry name" value="Tetratricopeptide repeat domain"/>
    <property type="match status" value="2"/>
</dbReference>
<name>A0A1Y2C1S4_9FUNG</name>
<dbReference type="Pfam" id="PF13640">
    <property type="entry name" value="2OG-FeII_Oxy_3"/>
    <property type="match status" value="1"/>
</dbReference>
<sequence length="933" mass="102838">MNVRPLDFVQAARWYKMAANAGSSEGPRKYAKLLAEGKGVEKNIVEAAKYYKMAAEAGDSLAQIALAKWYARGNEAVPKNLLETKRYLELSAKSESSEDRAFSQNLLKQLERNPNGPLCLSNHSGEHEIMILYSQEAGDARVSSILRDKLGSHNLAVYTDQSCGEGEAFDNLSLKPNFTKELDATEGLPTTFSKPLHLDDIDAMKKAKKAIIIIISVYSLSLMLRRLNAGVKDDGTRFATAGSNLAKTHPEIEPLLKMMNDCGGGIQKIVTKSTDEKDIERVEFQIMADLMGDAECQLKIGEMYKTEPKISARYYQMAAEQNLPEAQYRLASLLLSDESSSAKDSVKSTCYFKLAAENCHSQAQYQYALALYNGIGTDVDKQEAVKHYRLASEGGVLEAFVGLGDCFASGEGGLEQSWDEAVKCYKAAGAQGKRKLAHCYKVGCGVMKDPRAAYELVAEDGWNELVTGPLAPRKKMKNDDEEETEEEEEEEDADDEGNDAMDVDKQTLKEKAGVPSLHKLSQDNIVKGLRNVLLDMQAPFCVGGRVQVTSQAPVSVFFELDHDNKESSVMGSKKITFPLEAASLAVNDVLEASSPAAFGYKSETVVDNTYRKAWKIDGSNISTTFDVYGSGIVEQIQKTLLASGAGVRAELHKLNVYGPEGFFKSHVDTPISDEMFGSLVVCLPVEFEGGVLKVTKEHNTKTFNWGSSTKDISGASWIQWAAFFSDCPHEISPVQSGHRITLTYNLFKTAPTQFLFTDLTTQDNLFYSYLKTSIANPKFFETGAIFLFHCEHAYQIPANPDPSLRHPILHMLKGTDMQLFQSAVACDLQVFLKPVYGGFSNNEGPVYFIGNKFVHGGDSDQYDAKLDFLTNRLGGVQVKQGGDNVVWFGNAKSINQHEYAYYGNEASVDYVYSSAVLVVVIPAWKDRAGLIEE</sequence>
<protein>
    <recommendedName>
        <fullName evidence="2">Prolyl 4-hydroxylase alpha subunit Fe(2+) 2OG dioxygenase domain-containing protein</fullName>
    </recommendedName>
</protein>
<organism evidence="3 4">
    <name type="scientific">Rhizoclosmatium globosum</name>
    <dbReference type="NCBI Taxonomy" id="329046"/>
    <lineage>
        <taxon>Eukaryota</taxon>
        <taxon>Fungi</taxon>
        <taxon>Fungi incertae sedis</taxon>
        <taxon>Chytridiomycota</taxon>
        <taxon>Chytridiomycota incertae sedis</taxon>
        <taxon>Chytridiomycetes</taxon>
        <taxon>Chytridiales</taxon>
        <taxon>Chytriomycetaceae</taxon>
        <taxon>Rhizoclosmatium</taxon>
    </lineage>
</organism>
<dbReference type="PANTHER" id="PTHR33099:SF7">
    <property type="entry name" value="MYND-TYPE DOMAIN-CONTAINING PROTEIN"/>
    <property type="match status" value="1"/>
</dbReference>
<evidence type="ECO:0000313" key="4">
    <source>
        <dbReference type="Proteomes" id="UP000193642"/>
    </source>
</evidence>
<dbReference type="Proteomes" id="UP000193642">
    <property type="component" value="Unassembled WGS sequence"/>
</dbReference>